<dbReference type="EMBL" id="ACRN01000016">
    <property type="protein sequence ID" value="EHM87226.1"/>
    <property type="molecule type" value="Genomic_DNA"/>
</dbReference>
<keyword evidence="3" id="KW-0597">Phosphoprotein</keyword>
<evidence type="ECO:0000259" key="10">
    <source>
        <dbReference type="Pfam" id="PF07730"/>
    </source>
</evidence>
<keyword evidence="4" id="KW-0808">Transferase</keyword>
<dbReference type="OrthoDB" id="227596at2"/>
<dbReference type="GO" id="GO:0005524">
    <property type="term" value="F:ATP binding"/>
    <property type="evidence" value="ECO:0007669"/>
    <property type="project" value="UniProtKB-KW"/>
</dbReference>
<dbReference type="AlphaFoldDB" id="G9PHT7"/>
<evidence type="ECO:0000256" key="8">
    <source>
        <dbReference type="ARBA" id="ARBA00023012"/>
    </source>
</evidence>
<dbReference type="InterPro" id="IPR036890">
    <property type="entry name" value="HATPase_C_sf"/>
</dbReference>
<sequence length="426" mass="45036">MEKWTMRKTWLNILEKLGARPVLSISVWLVFISVLFAVELLLETSAHTRIVLLLAYIVHASLGVVVCICAWAYRYQVALLRSEASRQALAGQQATLLAAANERSRIAREMHDVVAHSLAVMITMSDGIASTIDRDPKMAKEALNLLAETSRSALADTRRLVGVLREDPAVSGLSGEITPAAGINASAGAGGSALGAASPQSPVSSGAALQGLGVSSPANAAASSADLAANTAGSGVVAPKLQVKELPVPEFAAPGTIAPAHPSSAITNLREREVEETSQDTGAPLAPAPESKDLAALVERFKEAGMPISYEHLGEPLPNDANLQLTIYRIAQEALTNVLRYAPTTKRITVRLARRVGCAELWVINAAAPGSPSMHGSGKGLIGMRERAAVYSGSVQAGPVDGNWQVYAILRWQEDTLEELKWQLPV</sequence>
<feature type="domain" description="Signal transduction histidine kinase subgroup 3 dimerisation and phosphoacceptor" evidence="10">
    <location>
        <begin position="102"/>
        <end position="167"/>
    </location>
</feature>
<dbReference type="EC" id="2.7.13.3" evidence="2"/>
<organism evidence="11 12">
    <name type="scientific">Actinomyces graevenitzii C83</name>
    <dbReference type="NCBI Taxonomy" id="435830"/>
    <lineage>
        <taxon>Bacteria</taxon>
        <taxon>Bacillati</taxon>
        <taxon>Actinomycetota</taxon>
        <taxon>Actinomycetes</taxon>
        <taxon>Actinomycetales</taxon>
        <taxon>Actinomycetaceae</taxon>
        <taxon>Actinomyces</taxon>
    </lineage>
</organism>
<comment type="caution">
    <text evidence="11">The sequence shown here is derived from an EMBL/GenBank/DDBJ whole genome shotgun (WGS) entry which is preliminary data.</text>
</comment>
<dbReference type="PATRIC" id="fig|435830.3.peg.1743"/>
<dbReference type="PANTHER" id="PTHR24421:SF10">
    <property type="entry name" value="NITRATE_NITRITE SENSOR PROTEIN NARQ"/>
    <property type="match status" value="1"/>
</dbReference>
<name>G9PHT7_9ACTO</name>
<dbReference type="STRING" id="435830.HMPREF0045_01811"/>
<dbReference type="Pfam" id="PF07730">
    <property type="entry name" value="HisKA_3"/>
    <property type="match status" value="1"/>
</dbReference>
<keyword evidence="12" id="KW-1185">Reference proteome</keyword>
<keyword evidence="9" id="KW-1133">Transmembrane helix</keyword>
<evidence type="ECO:0000313" key="12">
    <source>
        <dbReference type="Proteomes" id="UP000003822"/>
    </source>
</evidence>
<dbReference type="eggNOG" id="COG4585">
    <property type="taxonomic scope" value="Bacteria"/>
</dbReference>
<keyword evidence="6" id="KW-0418">Kinase</keyword>
<proteinExistence type="predicted"/>
<feature type="transmembrane region" description="Helical" evidence="9">
    <location>
        <begin position="50"/>
        <end position="73"/>
    </location>
</feature>
<dbReference type="HOGENOM" id="CLU_000445_20_1_11"/>
<gene>
    <name evidence="11" type="ORF">HMPREF0045_01811</name>
</gene>
<evidence type="ECO:0000256" key="7">
    <source>
        <dbReference type="ARBA" id="ARBA00022840"/>
    </source>
</evidence>
<evidence type="ECO:0000256" key="1">
    <source>
        <dbReference type="ARBA" id="ARBA00000085"/>
    </source>
</evidence>
<dbReference type="InterPro" id="IPR050482">
    <property type="entry name" value="Sensor_HK_TwoCompSys"/>
</dbReference>
<keyword evidence="9" id="KW-0472">Membrane</keyword>
<dbReference type="Proteomes" id="UP000003822">
    <property type="component" value="Unassembled WGS sequence"/>
</dbReference>
<dbReference type="SUPFAM" id="SSF55874">
    <property type="entry name" value="ATPase domain of HSP90 chaperone/DNA topoisomerase II/histidine kinase"/>
    <property type="match status" value="1"/>
</dbReference>
<dbReference type="RefSeq" id="WP_005987744.1">
    <property type="nucleotide sequence ID" value="NZ_JH470340.1"/>
</dbReference>
<dbReference type="InterPro" id="IPR011712">
    <property type="entry name" value="Sig_transdc_His_kin_sub3_dim/P"/>
</dbReference>
<comment type="catalytic activity">
    <reaction evidence="1">
        <text>ATP + protein L-histidine = ADP + protein N-phospho-L-histidine.</text>
        <dbReference type="EC" id="2.7.13.3"/>
    </reaction>
</comment>
<evidence type="ECO:0000256" key="2">
    <source>
        <dbReference type="ARBA" id="ARBA00012438"/>
    </source>
</evidence>
<dbReference type="GO" id="GO:0000155">
    <property type="term" value="F:phosphorelay sensor kinase activity"/>
    <property type="evidence" value="ECO:0007669"/>
    <property type="project" value="InterPro"/>
</dbReference>
<evidence type="ECO:0000256" key="9">
    <source>
        <dbReference type="SAM" id="Phobius"/>
    </source>
</evidence>
<keyword evidence="8" id="KW-0902">Two-component regulatory system</keyword>
<keyword evidence="5" id="KW-0547">Nucleotide-binding</keyword>
<protein>
    <recommendedName>
        <fullName evidence="2">histidine kinase</fullName>
        <ecNumber evidence="2">2.7.13.3</ecNumber>
    </recommendedName>
</protein>
<evidence type="ECO:0000256" key="5">
    <source>
        <dbReference type="ARBA" id="ARBA00022741"/>
    </source>
</evidence>
<keyword evidence="9" id="KW-0812">Transmembrane</keyword>
<reference evidence="11 12" key="1">
    <citation type="submission" date="2011-10" db="EMBL/GenBank/DDBJ databases">
        <title>The Genome Sequence of Actinomyces graevenitzii C83.</title>
        <authorList>
            <consortium name="The Broad Institute Genome Sequencing Platform"/>
            <consortium name="The Broad Institute Genome Sequencing Center for Infectious Disease"/>
            <person name="Earl A."/>
            <person name="Ward D."/>
            <person name="Feldgarden M."/>
            <person name="Gevers D."/>
            <person name="Sibley C.D."/>
            <person name="Field T.R."/>
            <person name="Grinwis M."/>
            <person name="Eshaghurshan C.S."/>
            <person name="Surette M.G."/>
            <person name="Young S.K."/>
            <person name="Zeng Q."/>
            <person name="Gargeya S."/>
            <person name="Fitzgerald M."/>
            <person name="Haas B."/>
            <person name="Abouelleil A."/>
            <person name="Alvarado L."/>
            <person name="Arachchi H.M."/>
            <person name="Berlin A."/>
            <person name="Brown A."/>
            <person name="Chapman S.B."/>
            <person name="Chen Z."/>
            <person name="Dunbar C."/>
            <person name="Freedman E."/>
            <person name="Gearin G."/>
            <person name="Goldberg J."/>
            <person name="Griggs A."/>
            <person name="Gujja S."/>
            <person name="Heiman D."/>
            <person name="Howarth C."/>
            <person name="Larson L."/>
            <person name="Lui A."/>
            <person name="MacDonald P.J.P."/>
            <person name="Montmayeur A."/>
            <person name="Murphy C."/>
            <person name="Neiman D."/>
            <person name="Pearson M."/>
            <person name="Priest M."/>
            <person name="Roberts A."/>
            <person name="Saif S."/>
            <person name="Shea T."/>
            <person name="Shenoy N."/>
            <person name="Sisk P."/>
            <person name="Stolte C."/>
            <person name="Sykes S."/>
            <person name="Wortman J."/>
            <person name="Nusbaum C."/>
            <person name="Birren B."/>
        </authorList>
    </citation>
    <scope>NUCLEOTIDE SEQUENCE [LARGE SCALE GENOMIC DNA]</scope>
    <source>
        <strain evidence="11 12">C83</strain>
    </source>
</reference>
<dbReference type="CDD" id="cd16917">
    <property type="entry name" value="HATPase_UhpB-NarQ-NarX-like"/>
    <property type="match status" value="1"/>
</dbReference>
<keyword evidence="7" id="KW-0067">ATP-binding</keyword>
<dbReference type="GO" id="GO:0016020">
    <property type="term" value="C:membrane"/>
    <property type="evidence" value="ECO:0007669"/>
    <property type="project" value="InterPro"/>
</dbReference>
<evidence type="ECO:0000313" key="11">
    <source>
        <dbReference type="EMBL" id="EHM87226.1"/>
    </source>
</evidence>
<dbReference type="Gene3D" id="3.30.565.10">
    <property type="entry name" value="Histidine kinase-like ATPase, C-terminal domain"/>
    <property type="match status" value="1"/>
</dbReference>
<accession>G9PHT7</accession>
<evidence type="ECO:0000256" key="4">
    <source>
        <dbReference type="ARBA" id="ARBA00022679"/>
    </source>
</evidence>
<evidence type="ECO:0000256" key="3">
    <source>
        <dbReference type="ARBA" id="ARBA00022553"/>
    </source>
</evidence>
<dbReference type="GO" id="GO:0046983">
    <property type="term" value="F:protein dimerization activity"/>
    <property type="evidence" value="ECO:0007669"/>
    <property type="project" value="InterPro"/>
</dbReference>
<feature type="transmembrane region" description="Helical" evidence="9">
    <location>
        <begin position="21"/>
        <end position="38"/>
    </location>
</feature>
<evidence type="ECO:0000256" key="6">
    <source>
        <dbReference type="ARBA" id="ARBA00022777"/>
    </source>
</evidence>
<dbReference type="Gene3D" id="1.20.5.1930">
    <property type="match status" value="1"/>
</dbReference>
<dbReference type="PANTHER" id="PTHR24421">
    <property type="entry name" value="NITRATE/NITRITE SENSOR PROTEIN NARX-RELATED"/>
    <property type="match status" value="1"/>
</dbReference>